<keyword evidence="7 9" id="KW-1133">Transmembrane helix</keyword>
<keyword evidence="12" id="KW-1185">Reference proteome</keyword>
<dbReference type="GO" id="GO:0048472">
    <property type="term" value="F:threonine-phosphate decarboxylase activity"/>
    <property type="evidence" value="ECO:0007669"/>
    <property type="project" value="InterPro"/>
</dbReference>
<gene>
    <name evidence="9" type="primary">cobD</name>
    <name evidence="11" type="ORF">EV383_1946</name>
</gene>
<dbReference type="PANTHER" id="PTHR34308">
    <property type="entry name" value="COBALAMIN BIOSYNTHESIS PROTEIN CBIB"/>
    <property type="match status" value="1"/>
</dbReference>
<evidence type="ECO:0000256" key="6">
    <source>
        <dbReference type="ARBA" id="ARBA00022692"/>
    </source>
</evidence>
<keyword evidence="4 9" id="KW-1003">Cell membrane</keyword>
<keyword evidence="6 9" id="KW-0812">Transmembrane</keyword>
<keyword evidence="5 9" id="KW-0169">Cobalamin biosynthesis</keyword>
<dbReference type="Proteomes" id="UP000291591">
    <property type="component" value="Unassembled WGS sequence"/>
</dbReference>
<dbReference type="Pfam" id="PF03186">
    <property type="entry name" value="CobD_Cbib"/>
    <property type="match status" value="2"/>
</dbReference>
<evidence type="ECO:0000256" key="1">
    <source>
        <dbReference type="ARBA" id="ARBA00004651"/>
    </source>
</evidence>
<evidence type="ECO:0000256" key="7">
    <source>
        <dbReference type="ARBA" id="ARBA00022989"/>
    </source>
</evidence>
<accession>A0A4Q7UTE7</accession>
<comment type="caution">
    <text evidence="11">The sequence shown here is derived from an EMBL/GenBank/DDBJ whole genome shotgun (WGS) entry which is preliminary data.</text>
</comment>
<dbReference type="GO" id="GO:0005886">
    <property type="term" value="C:plasma membrane"/>
    <property type="evidence" value="ECO:0007669"/>
    <property type="project" value="UniProtKB-SubCell"/>
</dbReference>
<dbReference type="RefSeq" id="WP_242622990.1">
    <property type="nucleotide sequence ID" value="NZ_SHKL01000001.1"/>
</dbReference>
<protein>
    <recommendedName>
        <fullName evidence="9">Cobalamin biosynthesis protein CobD</fullName>
    </recommendedName>
</protein>
<evidence type="ECO:0000256" key="3">
    <source>
        <dbReference type="ARBA" id="ARBA00006263"/>
    </source>
</evidence>
<sequence length="402" mass="41049">MRIGARAAGLLIGVVADAVFGDPRRGHPVAAFGTVAGALERRAWRDSRAAGAGYTALLVGGTVGLGALAEWSATGPRPRRSAGGARSTGPGDASWRSRVPSAAMVRPSVARGRIAGAGPLPGDAWWSAPGGSGATARHSPGHRGDAARHSRSRRRELAQMLVTGAATWAVLGGTSLVREGELLARSLDGGDLTAARARIPHLCARDPELLDADGMARAGVESLAENTSDAVVGPLFWGAVAGVPGLLGYRAVNTLDAMVGYRSPRYARFGWASARLDDLVNLAPARVTAAVTVLLAPVVGGSPADALRAWRRDASGHPSPNAGPVEATAAGALGLRLGGRTEYAYGAEDRATLGDGRAPAPADLHRAARLSRLITVAATVLAATTAVVHTRVRSAAHTVHGM</sequence>
<comment type="similarity">
    <text evidence="3 9">Belongs to the CobD/CbiB family.</text>
</comment>
<evidence type="ECO:0000256" key="9">
    <source>
        <dbReference type="HAMAP-Rule" id="MF_00024"/>
    </source>
</evidence>
<dbReference type="PANTHER" id="PTHR34308:SF1">
    <property type="entry name" value="COBALAMIN BIOSYNTHESIS PROTEIN CBIB"/>
    <property type="match status" value="1"/>
</dbReference>
<feature type="compositionally biased region" description="Low complexity" evidence="10">
    <location>
        <begin position="72"/>
        <end position="91"/>
    </location>
</feature>
<evidence type="ECO:0000313" key="11">
    <source>
        <dbReference type="EMBL" id="RZT85082.1"/>
    </source>
</evidence>
<evidence type="ECO:0000313" key="12">
    <source>
        <dbReference type="Proteomes" id="UP000291591"/>
    </source>
</evidence>
<feature type="region of interest" description="Disordered" evidence="10">
    <location>
        <begin position="125"/>
        <end position="153"/>
    </location>
</feature>
<dbReference type="GO" id="GO:0009236">
    <property type="term" value="P:cobalamin biosynthetic process"/>
    <property type="evidence" value="ECO:0007669"/>
    <property type="project" value="UniProtKB-UniRule"/>
</dbReference>
<dbReference type="AlphaFoldDB" id="A0A4Q7UTE7"/>
<organism evidence="11 12">
    <name type="scientific">Pseudonocardia sediminis</name>
    <dbReference type="NCBI Taxonomy" id="1397368"/>
    <lineage>
        <taxon>Bacteria</taxon>
        <taxon>Bacillati</taxon>
        <taxon>Actinomycetota</taxon>
        <taxon>Actinomycetes</taxon>
        <taxon>Pseudonocardiales</taxon>
        <taxon>Pseudonocardiaceae</taxon>
        <taxon>Pseudonocardia</taxon>
    </lineage>
</organism>
<name>A0A4Q7UTE7_PSEST</name>
<dbReference type="InterPro" id="IPR004485">
    <property type="entry name" value="Cobalamin_biosynth_CobD/CbiB"/>
</dbReference>
<feature type="region of interest" description="Disordered" evidence="10">
    <location>
        <begin position="72"/>
        <end position="101"/>
    </location>
</feature>
<evidence type="ECO:0000256" key="8">
    <source>
        <dbReference type="ARBA" id="ARBA00023136"/>
    </source>
</evidence>
<dbReference type="EMBL" id="SHKL01000001">
    <property type="protein sequence ID" value="RZT85082.1"/>
    <property type="molecule type" value="Genomic_DNA"/>
</dbReference>
<evidence type="ECO:0000256" key="5">
    <source>
        <dbReference type="ARBA" id="ARBA00022573"/>
    </source>
</evidence>
<dbReference type="HAMAP" id="MF_00024">
    <property type="entry name" value="CobD_CbiB"/>
    <property type="match status" value="1"/>
</dbReference>
<comment type="pathway">
    <text evidence="2 9">Cofactor biosynthesis; adenosylcobalamin biosynthesis.</text>
</comment>
<reference evidence="11 12" key="1">
    <citation type="submission" date="2019-02" db="EMBL/GenBank/DDBJ databases">
        <title>Sequencing the genomes of 1000 actinobacteria strains.</title>
        <authorList>
            <person name="Klenk H.-P."/>
        </authorList>
    </citation>
    <scope>NUCLEOTIDE SEQUENCE [LARGE SCALE GENOMIC DNA]</scope>
    <source>
        <strain evidence="11 12">DSM 45779</strain>
    </source>
</reference>
<keyword evidence="8 9" id="KW-0472">Membrane</keyword>
<dbReference type="GO" id="GO:0015420">
    <property type="term" value="F:ABC-type vitamin B12 transporter activity"/>
    <property type="evidence" value="ECO:0007669"/>
    <property type="project" value="UniProtKB-UniRule"/>
</dbReference>
<evidence type="ECO:0000256" key="2">
    <source>
        <dbReference type="ARBA" id="ARBA00004953"/>
    </source>
</evidence>
<dbReference type="UniPathway" id="UPA00148"/>
<comment type="subcellular location">
    <subcellularLocation>
        <location evidence="1 9">Cell membrane</location>
        <topology evidence="1 9">Multi-pass membrane protein</topology>
    </subcellularLocation>
</comment>
<evidence type="ECO:0000256" key="10">
    <source>
        <dbReference type="SAM" id="MobiDB-lite"/>
    </source>
</evidence>
<proteinExistence type="inferred from homology"/>
<evidence type="ECO:0000256" key="4">
    <source>
        <dbReference type="ARBA" id="ARBA00022475"/>
    </source>
</evidence>
<comment type="function">
    <text evidence="9">Converts cobyric acid to cobinamide by the addition of aminopropanol on the F carboxylic group.</text>
</comment>